<evidence type="ECO:0000313" key="2">
    <source>
        <dbReference type="EMBL" id="CAH2070842.1"/>
    </source>
</evidence>
<keyword evidence="1" id="KW-0732">Signal</keyword>
<dbReference type="EMBL" id="OW152818">
    <property type="protein sequence ID" value="CAH2070842.1"/>
    <property type="molecule type" value="Genomic_DNA"/>
</dbReference>
<accession>A0ABN8IXQ3</accession>
<evidence type="ECO:0000313" key="3">
    <source>
        <dbReference type="Proteomes" id="UP000837857"/>
    </source>
</evidence>
<evidence type="ECO:0008006" key="4">
    <source>
        <dbReference type="Google" id="ProtNLM"/>
    </source>
</evidence>
<proteinExistence type="predicted"/>
<organism evidence="2 3">
    <name type="scientific">Iphiclides podalirius</name>
    <name type="common">scarce swallowtail</name>
    <dbReference type="NCBI Taxonomy" id="110791"/>
    <lineage>
        <taxon>Eukaryota</taxon>
        <taxon>Metazoa</taxon>
        <taxon>Ecdysozoa</taxon>
        <taxon>Arthropoda</taxon>
        <taxon>Hexapoda</taxon>
        <taxon>Insecta</taxon>
        <taxon>Pterygota</taxon>
        <taxon>Neoptera</taxon>
        <taxon>Endopterygota</taxon>
        <taxon>Lepidoptera</taxon>
        <taxon>Glossata</taxon>
        <taxon>Ditrysia</taxon>
        <taxon>Papilionoidea</taxon>
        <taxon>Papilionidae</taxon>
        <taxon>Papilioninae</taxon>
        <taxon>Iphiclides</taxon>
    </lineage>
</organism>
<reference evidence="2" key="1">
    <citation type="submission" date="2022-03" db="EMBL/GenBank/DDBJ databases">
        <authorList>
            <person name="Martin H S."/>
        </authorList>
    </citation>
    <scope>NUCLEOTIDE SEQUENCE</scope>
</reference>
<feature type="chain" id="PRO_5047165444" description="Secreted protein" evidence="1">
    <location>
        <begin position="21"/>
        <end position="102"/>
    </location>
</feature>
<dbReference type="Proteomes" id="UP000837857">
    <property type="component" value="Chromosome 6"/>
</dbReference>
<feature type="non-terminal residue" evidence="2">
    <location>
        <position position="1"/>
    </location>
</feature>
<evidence type="ECO:0000256" key="1">
    <source>
        <dbReference type="SAM" id="SignalP"/>
    </source>
</evidence>
<sequence length="102" mass="11044">MQEVCKVVFLVALTLNCVETESYTGRETGSQSHRTVSPPGSECTYGLRSERFARGRLEGLLNRACGCIALSAGRPSLQRGETHALHCETQLIARAVVTHAVV</sequence>
<gene>
    <name evidence="2" type="ORF">IPOD504_LOCUS14870</name>
</gene>
<name>A0ABN8IXQ3_9NEOP</name>
<protein>
    <recommendedName>
        <fullName evidence="4">Secreted protein</fullName>
    </recommendedName>
</protein>
<feature type="signal peptide" evidence="1">
    <location>
        <begin position="1"/>
        <end position="20"/>
    </location>
</feature>
<keyword evidence="3" id="KW-1185">Reference proteome</keyword>